<evidence type="ECO:0000256" key="1">
    <source>
        <dbReference type="SAM" id="Coils"/>
    </source>
</evidence>
<evidence type="ECO:0000313" key="2">
    <source>
        <dbReference type="EMBL" id="KKN98459.1"/>
    </source>
</evidence>
<feature type="coiled-coil region" evidence="1">
    <location>
        <begin position="5"/>
        <end position="53"/>
    </location>
</feature>
<comment type="caution">
    <text evidence="2">The sequence shown here is derived from an EMBL/GenBank/DDBJ whole genome shotgun (WGS) entry which is preliminary data.</text>
</comment>
<protein>
    <submittedName>
        <fullName evidence="2">Uncharacterized protein</fullName>
    </submittedName>
</protein>
<keyword evidence="1" id="KW-0175">Coiled coil</keyword>
<name>A0A0F9V3A7_9ZZZZ</name>
<dbReference type="AlphaFoldDB" id="A0A0F9V3A7"/>
<sequence>MSESIEAFTEKINKLYEKLGGLRNQYKVTENKIEKLRAKKRQLQTEASIKKLEGESKQK</sequence>
<reference evidence="2" key="1">
    <citation type="journal article" date="2015" name="Nature">
        <title>Complex archaea that bridge the gap between prokaryotes and eukaryotes.</title>
        <authorList>
            <person name="Spang A."/>
            <person name="Saw J.H."/>
            <person name="Jorgensen S.L."/>
            <person name="Zaremba-Niedzwiedzka K."/>
            <person name="Martijn J."/>
            <person name="Lind A.E."/>
            <person name="van Eijk R."/>
            <person name="Schleper C."/>
            <person name="Guy L."/>
            <person name="Ettema T.J."/>
        </authorList>
    </citation>
    <scope>NUCLEOTIDE SEQUENCE</scope>
</reference>
<organism evidence="2">
    <name type="scientific">marine sediment metagenome</name>
    <dbReference type="NCBI Taxonomy" id="412755"/>
    <lineage>
        <taxon>unclassified sequences</taxon>
        <taxon>metagenomes</taxon>
        <taxon>ecological metagenomes</taxon>
    </lineage>
</organism>
<proteinExistence type="predicted"/>
<accession>A0A0F9V3A7</accession>
<gene>
    <name evidence="2" type="ORF">LCGC14_0145700</name>
</gene>
<dbReference type="EMBL" id="LAZR01000051">
    <property type="protein sequence ID" value="KKN98459.1"/>
    <property type="molecule type" value="Genomic_DNA"/>
</dbReference>